<evidence type="ECO:0000313" key="3">
    <source>
        <dbReference type="EMBL" id="MBP2475222.1"/>
    </source>
</evidence>
<dbReference type="InterPro" id="IPR008613">
    <property type="entry name" value="Excalibur_Ca-bd_domain"/>
</dbReference>
<dbReference type="Proteomes" id="UP001519363">
    <property type="component" value="Unassembled WGS sequence"/>
</dbReference>
<dbReference type="Pfam" id="PF05901">
    <property type="entry name" value="Excalibur"/>
    <property type="match status" value="1"/>
</dbReference>
<feature type="compositionally biased region" description="Basic and acidic residues" evidence="1">
    <location>
        <begin position="251"/>
        <end position="264"/>
    </location>
</feature>
<comment type="caution">
    <text evidence="3">The sequence shown here is derived from an EMBL/GenBank/DDBJ whole genome shotgun (WGS) entry which is preliminary data.</text>
</comment>
<feature type="region of interest" description="Disordered" evidence="1">
    <location>
        <begin position="181"/>
        <end position="264"/>
    </location>
</feature>
<accession>A0ABS5AF66</accession>
<evidence type="ECO:0000259" key="2">
    <source>
        <dbReference type="SMART" id="SM00894"/>
    </source>
</evidence>
<feature type="domain" description="Excalibur calcium-binding" evidence="2">
    <location>
        <begin position="227"/>
        <end position="263"/>
    </location>
</feature>
<dbReference type="SMART" id="SM00894">
    <property type="entry name" value="Excalibur"/>
    <property type="match status" value="1"/>
</dbReference>
<feature type="compositionally biased region" description="Pro residues" evidence="1">
    <location>
        <begin position="190"/>
        <end position="199"/>
    </location>
</feature>
<dbReference type="RefSeq" id="WP_209707186.1">
    <property type="nucleotide sequence ID" value="NZ_JAGIOO010000001.1"/>
</dbReference>
<name>A0ABS5AF66_9PSEU</name>
<evidence type="ECO:0000313" key="4">
    <source>
        <dbReference type="Proteomes" id="UP001519363"/>
    </source>
</evidence>
<proteinExistence type="predicted"/>
<feature type="region of interest" description="Disordered" evidence="1">
    <location>
        <begin position="54"/>
        <end position="89"/>
    </location>
</feature>
<gene>
    <name evidence="3" type="ORF">JOF53_004094</name>
</gene>
<keyword evidence="4" id="KW-1185">Reference proteome</keyword>
<organism evidence="3 4">
    <name type="scientific">Crossiella equi</name>
    <dbReference type="NCBI Taxonomy" id="130796"/>
    <lineage>
        <taxon>Bacteria</taxon>
        <taxon>Bacillati</taxon>
        <taxon>Actinomycetota</taxon>
        <taxon>Actinomycetes</taxon>
        <taxon>Pseudonocardiales</taxon>
        <taxon>Pseudonocardiaceae</taxon>
        <taxon>Crossiella</taxon>
    </lineage>
</organism>
<evidence type="ECO:0000256" key="1">
    <source>
        <dbReference type="SAM" id="MobiDB-lite"/>
    </source>
</evidence>
<dbReference type="EMBL" id="JAGIOO010000001">
    <property type="protein sequence ID" value="MBP2475222.1"/>
    <property type="molecule type" value="Genomic_DNA"/>
</dbReference>
<reference evidence="3 4" key="1">
    <citation type="submission" date="2021-03" db="EMBL/GenBank/DDBJ databases">
        <title>Sequencing the genomes of 1000 actinobacteria strains.</title>
        <authorList>
            <person name="Klenk H.-P."/>
        </authorList>
    </citation>
    <scope>NUCLEOTIDE SEQUENCE [LARGE SCALE GENOMIC DNA]</scope>
    <source>
        <strain evidence="3 4">DSM 44580</strain>
    </source>
</reference>
<sequence length="264" mass="27546">MSEMPKASALRRWWWRAATWQRLFSTTGGTLAVLALVSAAMSLPVAPPAPADPLAAPNPVSPLSSPDPVTPSPLDSGQQSSARPPAWASKSLTVSQVHDANTITGTTERGDRVTVQVKGAPRTAETPGCAKDDVAKFAEKELLGKQVGLLDLVEGTDGAAARIFTSGHEYSQLLNDFLAHCRKPTGTPAPAAPPSPSPQPNSQGGGGAREPGDPTANTPTPSEPAPHYKNCAQVRKAGKAPLLRDQPGYRPELDKDGDGVACDR</sequence>
<feature type="compositionally biased region" description="Polar residues" evidence="1">
    <location>
        <begin position="73"/>
        <end position="82"/>
    </location>
</feature>
<protein>
    <recommendedName>
        <fullName evidence="2">Excalibur calcium-binding domain-containing protein</fullName>
    </recommendedName>
</protein>